<accession>A0A4R3I3T0</accession>
<dbReference type="EMBL" id="SLZQ01000001">
    <property type="protein sequence ID" value="TCS39501.1"/>
    <property type="molecule type" value="Genomic_DNA"/>
</dbReference>
<dbReference type="Gene3D" id="1.10.439.10">
    <property type="entry name" value="Penicillin Amidohydrolase, domain 1"/>
    <property type="match status" value="1"/>
</dbReference>
<protein>
    <submittedName>
        <fullName evidence="6">Penicillin amidase</fullName>
    </submittedName>
</protein>
<dbReference type="InterPro" id="IPR002692">
    <property type="entry name" value="S45"/>
</dbReference>
<dbReference type="Proteomes" id="UP000295382">
    <property type="component" value="Unassembled WGS sequence"/>
</dbReference>
<evidence type="ECO:0000256" key="5">
    <source>
        <dbReference type="PIRSR" id="PIRSR001227-2"/>
    </source>
</evidence>
<comment type="caution">
    <text evidence="6">The sequence shown here is derived from an EMBL/GenBank/DDBJ whole genome shotgun (WGS) entry which is preliminary data.</text>
</comment>
<dbReference type="Gene3D" id="3.60.20.10">
    <property type="entry name" value="Glutamine Phosphoribosylpyrophosphate, subunit 1, domain 1"/>
    <property type="match status" value="1"/>
</dbReference>
<evidence type="ECO:0000256" key="4">
    <source>
        <dbReference type="PIRSR" id="PIRSR001227-1"/>
    </source>
</evidence>
<dbReference type="PANTHER" id="PTHR34218">
    <property type="entry name" value="PEPTIDASE S45 PENICILLIN AMIDASE"/>
    <property type="match status" value="1"/>
</dbReference>
<dbReference type="InterPro" id="IPR043146">
    <property type="entry name" value="Penicillin_amidase_N_B-knob"/>
</dbReference>
<evidence type="ECO:0000256" key="1">
    <source>
        <dbReference type="ARBA" id="ARBA00006586"/>
    </source>
</evidence>
<dbReference type="OrthoDB" id="9760084at2"/>
<keyword evidence="5" id="KW-0106">Calcium</keyword>
<dbReference type="PANTHER" id="PTHR34218:SF4">
    <property type="entry name" value="ACYL-HOMOSERINE LACTONE ACYLASE QUIP"/>
    <property type="match status" value="1"/>
</dbReference>
<dbReference type="RefSeq" id="WP_132256860.1">
    <property type="nucleotide sequence ID" value="NZ_SLZQ01000001.1"/>
</dbReference>
<dbReference type="InterPro" id="IPR043147">
    <property type="entry name" value="Penicillin_amidase_A-knob"/>
</dbReference>
<gene>
    <name evidence="6" type="ORF">EDC30_101457</name>
</gene>
<organism evidence="6 7">
    <name type="scientific">Paucimonas lemoignei</name>
    <name type="common">Pseudomonas lemoignei</name>
    <dbReference type="NCBI Taxonomy" id="29443"/>
    <lineage>
        <taxon>Bacteria</taxon>
        <taxon>Pseudomonadati</taxon>
        <taxon>Pseudomonadota</taxon>
        <taxon>Betaproteobacteria</taxon>
        <taxon>Burkholderiales</taxon>
        <taxon>Burkholderiaceae</taxon>
        <taxon>Paucimonas</taxon>
    </lineage>
</organism>
<keyword evidence="7" id="KW-1185">Reference proteome</keyword>
<reference evidence="6 7" key="1">
    <citation type="submission" date="2019-03" db="EMBL/GenBank/DDBJ databases">
        <title>Genomic Encyclopedia of Type Strains, Phase IV (KMG-IV): sequencing the most valuable type-strain genomes for metagenomic binning, comparative biology and taxonomic classification.</title>
        <authorList>
            <person name="Goeker M."/>
        </authorList>
    </citation>
    <scope>NUCLEOTIDE SEQUENCE [LARGE SCALE GENOMIC DNA]</scope>
    <source>
        <strain evidence="6 7">DSM 7445</strain>
    </source>
</reference>
<dbReference type="SUPFAM" id="SSF56235">
    <property type="entry name" value="N-terminal nucleophile aminohydrolases (Ntn hydrolases)"/>
    <property type="match status" value="1"/>
</dbReference>
<dbReference type="PIRSF" id="PIRSF001227">
    <property type="entry name" value="Pen_acylase"/>
    <property type="match status" value="1"/>
</dbReference>
<dbReference type="GO" id="GO:0017000">
    <property type="term" value="P:antibiotic biosynthetic process"/>
    <property type="evidence" value="ECO:0007669"/>
    <property type="project" value="InterPro"/>
</dbReference>
<dbReference type="CDD" id="cd03747">
    <property type="entry name" value="Ntn_PGA_like"/>
    <property type="match status" value="1"/>
</dbReference>
<evidence type="ECO:0000313" key="6">
    <source>
        <dbReference type="EMBL" id="TCS39501.1"/>
    </source>
</evidence>
<feature type="active site" description="Nucleophile" evidence="4">
    <location>
        <position position="253"/>
    </location>
</feature>
<dbReference type="Gene3D" id="2.30.120.10">
    <property type="match status" value="1"/>
</dbReference>
<dbReference type="GO" id="GO:0016811">
    <property type="term" value="F:hydrolase activity, acting on carbon-nitrogen (but not peptide) bonds, in linear amides"/>
    <property type="evidence" value="ECO:0007669"/>
    <property type="project" value="InterPro"/>
</dbReference>
<evidence type="ECO:0000256" key="3">
    <source>
        <dbReference type="ARBA" id="ARBA00023145"/>
    </source>
</evidence>
<sequence>MRKILIWVAVSLLVIIAVVGAGVLWYRSASQPQIDGQLQLSGLASPVDIVRDKNGIPHIYAASPGDAYFALGFVHAQDRLWQLEMHRRIPAGRIAEILGEKAMPTDRFLRTLGVRRNAEQIYARLAPEARAMLQSYAAGINAYRATRKGPLPPEFVLTGTADPEEWQPADSIAWQTMMAWDLGANWTQELLRMRLAQRLSLTQINEFLAPYPGERPLVTADYTNFYRKLAGVTNELDAVAQIAPPSYVDGMGSNNWALAGSRTSSGKPLLANDPHLGLTAPSLWYLAHLSAPGLNVIGATIPGLPVVVLGRNDRIAWGFTNTAPDVQDLYIERVRRDNPRQYQTPQGWSDFKTRTETIKVKGQADVRLEARETRHGPVISGALPVLDKAPLESKEYVIAFAWTALRPDDLTLQAGLYLNKARNWQEFVNAAKDFGAPQQSIAYADVDGNIGLLAPGRVPIRKKENDLKGLVPAPGWDSRYDWDGFIPFSGLPRQYNPASGQVMTANQKIVDDGYPYFITSEWSLPYRAHRINDLLVVKPKHDLDSFAAIQRDDLSPAVNDLLPILLQVKVDDNRSRQAMELLGKWDGHMAADRPEPLIATAWLRELSRQIFADEVGEDLFKEYWEYRNIQQAMLNVLRNKDGQSRWCLKIASPSAARTAQQASAADSQACQALLPVALRTALDELETRYGEDMREWRWGRAHVAVSSHRPFGKVSGLSRLFNIEVPTSGDTFSVNAGRNSPRDEAAPFANHHGAGLRALYDLGDFENSRFMISTGQSGNVFSPLYANLAERWAKAEYLPMPTAREKVEEGRLGSLRLEP</sequence>
<dbReference type="InterPro" id="IPR023343">
    <property type="entry name" value="Penicillin_amidase_dom1"/>
</dbReference>
<feature type="binding site" evidence="5">
    <location>
        <position position="189"/>
    </location>
    <ligand>
        <name>Ca(2+)</name>
        <dbReference type="ChEBI" id="CHEBI:29108"/>
    </ligand>
</feature>
<comment type="cofactor">
    <cofactor evidence="5">
        <name>Ca(2+)</name>
        <dbReference type="ChEBI" id="CHEBI:29108"/>
    </cofactor>
    <text evidence="5">Binds 1 Ca(2+) ion per dimer.</text>
</comment>
<dbReference type="InterPro" id="IPR029055">
    <property type="entry name" value="Ntn_hydrolases_N"/>
</dbReference>
<keyword evidence="3" id="KW-0865">Zymogen</keyword>
<dbReference type="Gene3D" id="1.10.1400.10">
    <property type="match status" value="1"/>
</dbReference>
<dbReference type="InterPro" id="IPR014395">
    <property type="entry name" value="Pen/GL7ACA/AHL_acylase"/>
</dbReference>
<comment type="similarity">
    <text evidence="1">Belongs to the peptidase S45 family.</text>
</comment>
<dbReference type="Pfam" id="PF01804">
    <property type="entry name" value="Penicil_amidase"/>
    <property type="match status" value="1"/>
</dbReference>
<feature type="binding site" evidence="5">
    <location>
        <position position="328"/>
    </location>
    <ligand>
        <name>Ca(2+)</name>
        <dbReference type="ChEBI" id="CHEBI:29108"/>
    </ligand>
</feature>
<dbReference type="GO" id="GO:0046872">
    <property type="term" value="F:metal ion binding"/>
    <property type="evidence" value="ECO:0007669"/>
    <property type="project" value="UniProtKB-KW"/>
</dbReference>
<proteinExistence type="inferred from homology"/>
<dbReference type="AlphaFoldDB" id="A0A4R3I3T0"/>
<evidence type="ECO:0000256" key="2">
    <source>
        <dbReference type="ARBA" id="ARBA00022801"/>
    </source>
</evidence>
<name>A0A4R3I3T0_PAULE</name>
<feature type="binding site" evidence="5">
    <location>
        <position position="325"/>
    </location>
    <ligand>
        <name>Ca(2+)</name>
        <dbReference type="ChEBI" id="CHEBI:29108"/>
    </ligand>
</feature>
<keyword evidence="2" id="KW-0378">Hydrolase</keyword>
<evidence type="ECO:0000313" key="7">
    <source>
        <dbReference type="Proteomes" id="UP000295382"/>
    </source>
</evidence>
<keyword evidence="5" id="KW-0479">Metal-binding</keyword>